<accession>A0A9Q1QLM8</accession>
<dbReference type="Proteomes" id="UP001153076">
    <property type="component" value="Unassembled WGS sequence"/>
</dbReference>
<evidence type="ECO:0000256" key="1">
    <source>
        <dbReference type="SAM" id="MobiDB-lite"/>
    </source>
</evidence>
<proteinExistence type="predicted"/>
<protein>
    <submittedName>
        <fullName evidence="2">Uncharacterized protein</fullName>
    </submittedName>
</protein>
<name>A0A9Q1QLM8_9CARY</name>
<comment type="caution">
    <text evidence="2">The sequence shown here is derived from an EMBL/GenBank/DDBJ whole genome shotgun (WGS) entry which is preliminary data.</text>
</comment>
<feature type="region of interest" description="Disordered" evidence="1">
    <location>
        <begin position="258"/>
        <end position="300"/>
    </location>
</feature>
<gene>
    <name evidence="2" type="ORF">Cgig2_005825</name>
</gene>
<sequence length="300" mass="32758">MRENIMSSISRHTIAECRELRNTLHELADKGQINRFLKKGPRFLQKEHEPARPEPRDEECSMEIVATIAGGYVEGITRRITVPTMVSGGGEGPCFTSPHNYPLVVEMKMASAIVWRILIDTGSSIDTITWDCLWKLKYPGRETVPLVHPILGFGGQDKQYKHNSQKGRQKEENQNPRGPRYKGLHHGHCPWPRPSSSPLWLGFKASPSRGIVSSSSRPPSTVAATCSSSIVDGSVESAGTSNHDLASFSIKASLAEASATKKSTAGARVCTEGSPAASGEDPPIALRPTDHRRSLPLFRG</sequence>
<dbReference type="EMBL" id="JAKOGI010000057">
    <property type="protein sequence ID" value="KAJ8446294.1"/>
    <property type="molecule type" value="Genomic_DNA"/>
</dbReference>
<evidence type="ECO:0000313" key="2">
    <source>
        <dbReference type="EMBL" id="KAJ8446294.1"/>
    </source>
</evidence>
<evidence type="ECO:0000313" key="3">
    <source>
        <dbReference type="Proteomes" id="UP001153076"/>
    </source>
</evidence>
<organism evidence="2 3">
    <name type="scientific">Carnegiea gigantea</name>
    <dbReference type="NCBI Taxonomy" id="171969"/>
    <lineage>
        <taxon>Eukaryota</taxon>
        <taxon>Viridiplantae</taxon>
        <taxon>Streptophyta</taxon>
        <taxon>Embryophyta</taxon>
        <taxon>Tracheophyta</taxon>
        <taxon>Spermatophyta</taxon>
        <taxon>Magnoliopsida</taxon>
        <taxon>eudicotyledons</taxon>
        <taxon>Gunneridae</taxon>
        <taxon>Pentapetalae</taxon>
        <taxon>Caryophyllales</taxon>
        <taxon>Cactineae</taxon>
        <taxon>Cactaceae</taxon>
        <taxon>Cactoideae</taxon>
        <taxon>Echinocereeae</taxon>
        <taxon>Carnegiea</taxon>
    </lineage>
</organism>
<dbReference type="AlphaFoldDB" id="A0A9Q1QLM8"/>
<feature type="region of interest" description="Disordered" evidence="1">
    <location>
        <begin position="157"/>
        <end position="186"/>
    </location>
</feature>
<reference evidence="2" key="1">
    <citation type="submission" date="2022-04" db="EMBL/GenBank/DDBJ databases">
        <title>Carnegiea gigantea Genome sequencing and assembly v2.</title>
        <authorList>
            <person name="Copetti D."/>
            <person name="Sanderson M.J."/>
            <person name="Burquez A."/>
            <person name="Wojciechowski M.F."/>
        </authorList>
    </citation>
    <scope>NUCLEOTIDE SEQUENCE</scope>
    <source>
        <strain evidence="2">SGP5-SGP5p</strain>
        <tissue evidence="2">Aerial part</tissue>
    </source>
</reference>
<dbReference type="OrthoDB" id="1752268at2759"/>
<keyword evidence="3" id="KW-1185">Reference proteome</keyword>